<feature type="non-terminal residue" evidence="10">
    <location>
        <position position="1351"/>
    </location>
</feature>
<evidence type="ECO:0000256" key="5">
    <source>
        <dbReference type="ARBA" id="ARBA00023242"/>
    </source>
</evidence>
<feature type="domain" description="PHD-type" evidence="8">
    <location>
        <begin position="439"/>
        <end position="486"/>
    </location>
</feature>
<feature type="compositionally biased region" description="Low complexity" evidence="7">
    <location>
        <begin position="871"/>
        <end position="899"/>
    </location>
</feature>
<dbReference type="InterPro" id="IPR019787">
    <property type="entry name" value="Znf_PHD-finger"/>
</dbReference>
<evidence type="ECO:0000256" key="2">
    <source>
        <dbReference type="ARBA" id="ARBA00022723"/>
    </source>
</evidence>
<keyword evidence="3 6" id="KW-0863">Zinc-finger</keyword>
<keyword evidence="5" id="KW-0539">Nucleus</keyword>
<dbReference type="Pfam" id="PF00628">
    <property type="entry name" value="PHD"/>
    <property type="match status" value="1"/>
</dbReference>
<keyword evidence="4" id="KW-0862">Zinc</keyword>
<dbReference type="PANTHER" id="PTHR46508:SF1">
    <property type="entry name" value="PHD FINGER FAMILY PROTEIN"/>
    <property type="match status" value="1"/>
</dbReference>
<feature type="compositionally biased region" description="Gly residues" evidence="7">
    <location>
        <begin position="922"/>
        <end position="931"/>
    </location>
</feature>
<keyword evidence="11" id="KW-1185">Reference proteome</keyword>
<feature type="region of interest" description="Disordered" evidence="7">
    <location>
        <begin position="645"/>
        <end position="665"/>
    </location>
</feature>
<dbReference type="PANTHER" id="PTHR46508">
    <property type="entry name" value="PHD FINGER FAMILY PROTEIN"/>
    <property type="match status" value="1"/>
</dbReference>
<evidence type="ECO:0008006" key="12">
    <source>
        <dbReference type="Google" id="ProtNLM"/>
    </source>
</evidence>
<comment type="subcellular location">
    <subcellularLocation>
        <location evidence="1">Nucleus</location>
    </subcellularLocation>
</comment>
<keyword evidence="2" id="KW-0479">Metal-binding</keyword>
<organism evidence="10 11">
    <name type="scientific">Astrephomene gubernaculifera</name>
    <dbReference type="NCBI Taxonomy" id="47775"/>
    <lineage>
        <taxon>Eukaryota</taxon>
        <taxon>Viridiplantae</taxon>
        <taxon>Chlorophyta</taxon>
        <taxon>core chlorophytes</taxon>
        <taxon>Chlorophyceae</taxon>
        <taxon>CS clade</taxon>
        <taxon>Chlamydomonadales</taxon>
        <taxon>Astrephomenaceae</taxon>
        <taxon>Astrephomene</taxon>
    </lineage>
</organism>
<evidence type="ECO:0000313" key="11">
    <source>
        <dbReference type="Proteomes" id="UP001054857"/>
    </source>
</evidence>
<dbReference type="InterPro" id="IPR013083">
    <property type="entry name" value="Znf_RING/FYVE/PHD"/>
</dbReference>
<dbReference type="CDD" id="cd15532">
    <property type="entry name" value="PHD2_CHD_II"/>
    <property type="match status" value="1"/>
</dbReference>
<feature type="compositionally biased region" description="Basic residues" evidence="7">
    <location>
        <begin position="787"/>
        <end position="797"/>
    </location>
</feature>
<evidence type="ECO:0000256" key="6">
    <source>
        <dbReference type="PROSITE-ProRule" id="PRU00146"/>
    </source>
</evidence>
<dbReference type="InterPro" id="IPR001965">
    <property type="entry name" value="Znf_PHD"/>
</dbReference>
<name>A0AAD3DW15_9CHLO</name>
<reference evidence="10 11" key="1">
    <citation type="journal article" date="2021" name="Sci. Rep.">
        <title>Genome sequencing of the multicellular alga Astrephomene provides insights into convergent evolution of germ-soma differentiation.</title>
        <authorList>
            <person name="Yamashita S."/>
            <person name="Yamamoto K."/>
            <person name="Matsuzaki R."/>
            <person name="Suzuki S."/>
            <person name="Yamaguchi H."/>
            <person name="Hirooka S."/>
            <person name="Minakuchi Y."/>
            <person name="Miyagishima S."/>
            <person name="Kawachi M."/>
            <person name="Toyoda A."/>
            <person name="Nozaki H."/>
        </authorList>
    </citation>
    <scope>NUCLEOTIDE SEQUENCE [LARGE SCALE GENOMIC DNA]</scope>
    <source>
        <strain evidence="10 11">NIES-4017</strain>
    </source>
</reference>
<evidence type="ECO:0000256" key="7">
    <source>
        <dbReference type="SAM" id="MobiDB-lite"/>
    </source>
</evidence>
<dbReference type="EMBL" id="BMAR01000028">
    <property type="protein sequence ID" value="GFR49140.1"/>
    <property type="molecule type" value="Genomic_DNA"/>
</dbReference>
<evidence type="ECO:0000256" key="1">
    <source>
        <dbReference type="ARBA" id="ARBA00004123"/>
    </source>
</evidence>
<accession>A0AAD3DW15</accession>
<dbReference type="PROSITE" id="PS50827">
    <property type="entry name" value="DDT"/>
    <property type="match status" value="1"/>
</dbReference>
<protein>
    <recommendedName>
        <fullName evidence="12">PHD-type domain-containing protein</fullName>
    </recommendedName>
</protein>
<dbReference type="InterPro" id="IPR018501">
    <property type="entry name" value="DDT_dom"/>
</dbReference>
<feature type="compositionally biased region" description="Low complexity" evidence="7">
    <location>
        <begin position="32"/>
        <end position="58"/>
    </location>
</feature>
<feature type="compositionally biased region" description="Low complexity" evidence="7">
    <location>
        <begin position="809"/>
        <end position="830"/>
    </location>
</feature>
<feature type="region of interest" description="Disordered" evidence="7">
    <location>
        <begin position="772"/>
        <end position="943"/>
    </location>
</feature>
<feature type="region of interest" description="Disordered" evidence="7">
    <location>
        <begin position="1"/>
        <end position="94"/>
    </location>
</feature>
<dbReference type="SUPFAM" id="SSF57903">
    <property type="entry name" value="FYVE/PHD zinc finger"/>
    <property type="match status" value="2"/>
</dbReference>
<evidence type="ECO:0000259" key="9">
    <source>
        <dbReference type="PROSITE" id="PS50827"/>
    </source>
</evidence>
<dbReference type="SMART" id="SM00249">
    <property type="entry name" value="PHD"/>
    <property type="match status" value="2"/>
</dbReference>
<dbReference type="Pfam" id="PF02791">
    <property type="entry name" value="DDT"/>
    <property type="match status" value="1"/>
</dbReference>
<feature type="compositionally biased region" description="Basic residues" evidence="7">
    <location>
        <begin position="70"/>
        <end position="90"/>
    </location>
</feature>
<feature type="region of interest" description="Disordered" evidence="7">
    <location>
        <begin position="278"/>
        <end position="308"/>
    </location>
</feature>
<dbReference type="PROSITE" id="PS50016">
    <property type="entry name" value="ZF_PHD_2"/>
    <property type="match status" value="1"/>
</dbReference>
<dbReference type="PROSITE" id="PS01359">
    <property type="entry name" value="ZF_PHD_1"/>
    <property type="match status" value="1"/>
</dbReference>
<dbReference type="Gene3D" id="3.30.40.10">
    <property type="entry name" value="Zinc/RING finger domain, C3HC4 (zinc finger)"/>
    <property type="match status" value="1"/>
</dbReference>
<dbReference type="InterPro" id="IPR011011">
    <property type="entry name" value="Znf_FYVE_PHD"/>
</dbReference>
<sequence>MQAPSPGPDRDNDSAFGGPHLGPQRSGRRSSKSATAAGPPGAKTGTGFTSSEGGSSSSDRSDVDDSTTPRRGRGRGPGRGRGRGGGRRGGGRANQQLRAALATEIILRDDKLAGEEVFVGDMDTLDDLLPRLEDAPGAPVSVLIDRSGDRPLEIPGLVFADIVAAYNILRSFSWQLKLSPFSLVDLCSALCCPQPCELLDELHVCVLRTLASHETSAARRRRLLDLEHLDQVTWPEFVWEWLGLVGERILTKHRAQAAPQPLHLQPVGAPALGGAGAAAASAAAGDQPMEDVEPQQPGGQAAAGAGAGARGLEEAAAAAADTRDVQWEQVAGGARRPGGPSYSAPGLAAALRRRRPHRSVLRSEFYNLPLACKAALLARLCDDLLEAPGIRAEINRREAAGQMHAGRGGEGGAWPQFSAAELAVRERQVQAGAFEDGNTESCVLCGLGGSLLCCDRCPAAYHMRCVGESSRSIPHGEWRCPECVIGSKGEAAGLRVPMAGISPATGCPSWVAYGCVFAAHCEARPPAAAGAPVGDVGFRGLQLLLGPEAQRHAEMLRRPRRLVDDVPHPTSELVLLGGPAAGCMAERGEAAAYDNRYRPAWEMFVQAMKAAHDIEYKKSKRAGATPASALAVPLPLPAYSWPQLQEAPRRSSAPRGGPDGSSSSAAASELCGRLAVLQRYLLATERELWGLLEGGWGRPGEAGKQWRRQWAAAVRAAASPAQLAPRFLELEAALRRSLPVFSPQWDPYRRDPAELARLELMVAERQRDAESYRRRRITSLLPQPKKGPGRPPRKKIPPHLQAWNDLRSAQAAAARATSVAPEAAGGATPEGPGGEGEEAGQPWELSSQGVDEDAGAADNTASTSPPGKGAPPESQSQSQPPSQSQGRQPRAGAGEAAADMEAEAGAGGRSARRRSKAASGVAAGGSGGGSQPSGAPEGGQAAERQAELELLGAMAAEEVVLDKWWRDLLASFGEVDAVDLLGAALAAGGELGPLPGPERRAALRKARTGWSWWRPAALRAEAELMLPREQARKLARRGGKTLIKQGVIYHTTLRHTLSRRLAWVATTEHATSVAQLAVQARVFEDALQWERIRRPALTGAEGAADVAAAVPPEYLPYTHSVALAKRVVGPERRVEYLLAPDAVGQALLQSGGSRHQPPPPQQQQQLNGLRMLTPDAGVSQWVAEGSVPLWLLRAYEERVRAGEPTHQRGAPALPPAGAADSPASACLVCGLTPAESAGTPLAAGGWVGCATAFGTCLTGCHAACVGVPRRELELPGGRGKWLCTRCAGEALLQRQAAVDKYVSRRVGTGGASAVVLTPQQLLEQALAEATAVAAGVDPEGADEALLLASMQ</sequence>
<evidence type="ECO:0000313" key="10">
    <source>
        <dbReference type="EMBL" id="GFR49140.1"/>
    </source>
</evidence>
<dbReference type="InterPro" id="IPR019786">
    <property type="entry name" value="Zinc_finger_PHD-type_CS"/>
</dbReference>
<feature type="compositionally biased region" description="Low complexity" evidence="7">
    <location>
        <begin position="650"/>
        <end position="665"/>
    </location>
</feature>
<gene>
    <name evidence="10" type="ORF">Agub_g11157</name>
</gene>
<evidence type="ECO:0000259" key="8">
    <source>
        <dbReference type="PROSITE" id="PS50016"/>
    </source>
</evidence>
<proteinExistence type="predicted"/>
<dbReference type="GO" id="GO:0008270">
    <property type="term" value="F:zinc ion binding"/>
    <property type="evidence" value="ECO:0007669"/>
    <property type="project" value="UniProtKB-KW"/>
</dbReference>
<evidence type="ECO:0000256" key="3">
    <source>
        <dbReference type="ARBA" id="ARBA00022771"/>
    </source>
</evidence>
<dbReference type="Proteomes" id="UP001054857">
    <property type="component" value="Unassembled WGS sequence"/>
</dbReference>
<feature type="domain" description="DDT" evidence="9">
    <location>
        <begin position="156"/>
        <end position="216"/>
    </location>
</feature>
<comment type="caution">
    <text evidence="10">The sequence shown here is derived from an EMBL/GenBank/DDBJ whole genome shotgun (WGS) entry which is preliminary data.</text>
</comment>
<dbReference type="GO" id="GO:0005634">
    <property type="term" value="C:nucleus"/>
    <property type="evidence" value="ECO:0007669"/>
    <property type="project" value="UniProtKB-SubCell"/>
</dbReference>
<evidence type="ECO:0000256" key="4">
    <source>
        <dbReference type="ARBA" id="ARBA00022833"/>
    </source>
</evidence>
<dbReference type="SMART" id="SM00571">
    <property type="entry name" value="DDT"/>
    <property type="match status" value="1"/>
</dbReference>